<evidence type="ECO:0000313" key="3">
    <source>
        <dbReference type="Proteomes" id="UP001060275"/>
    </source>
</evidence>
<accession>A0A9Q4FRW9</accession>
<dbReference type="PANTHER" id="PTHR38590:SF1">
    <property type="entry name" value="BLL0828 PROTEIN"/>
    <property type="match status" value="1"/>
</dbReference>
<dbReference type="Pfam" id="PF04480">
    <property type="entry name" value="DUF559"/>
    <property type="match status" value="1"/>
</dbReference>
<dbReference type="Proteomes" id="UP001060275">
    <property type="component" value="Unassembled WGS sequence"/>
</dbReference>
<keyword evidence="2" id="KW-0540">Nuclease</keyword>
<dbReference type="InterPro" id="IPR047216">
    <property type="entry name" value="Endonuclease_DUF559_bact"/>
</dbReference>
<organism evidence="2 3">
    <name type="scientific">Devosia ureilytica</name>
    <dbReference type="NCBI Taxonomy" id="2952754"/>
    <lineage>
        <taxon>Bacteria</taxon>
        <taxon>Pseudomonadati</taxon>
        <taxon>Pseudomonadota</taxon>
        <taxon>Alphaproteobacteria</taxon>
        <taxon>Hyphomicrobiales</taxon>
        <taxon>Devosiaceae</taxon>
        <taxon>Devosia</taxon>
    </lineage>
</organism>
<keyword evidence="2" id="KW-0255">Endonuclease</keyword>
<dbReference type="InterPro" id="IPR007569">
    <property type="entry name" value="DUF559"/>
</dbReference>
<evidence type="ECO:0000259" key="1">
    <source>
        <dbReference type="Pfam" id="PF04480"/>
    </source>
</evidence>
<dbReference type="GO" id="GO:0004519">
    <property type="term" value="F:endonuclease activity"/>
    <property type="evidence" value="ECO:0007669"/>
    <property type="project" value="UniProtKB-KW"/>
</dbReference>
<dbReference type="EMBL" id="JAMWDU010000002">
    <property type="protein sequence ID" value="MCP8886285.1"/>
    <property type="molecule type" value="Genomic_DNA"/>
</dbReference>
<sequence>MDDPISFARQLRREQTLPERRFWGLVGPWREAGLHWRRQAPVGPYVVDFVCKSQKLVVEIDGDTHYSDAGIAHDERRTAFLKERGYRVVRFTNADVMQRGDGVFTVLMELLGEPGSES</sequence>
<evidence type="ECO:0000313" key="2">
    <source>
        <dbReference type="EMBL" id="MCP8886285.1"/>
    </source>
</evidence>
<protein>
    <submittedName>
        <fullName evidence="2">Endonuclease domain-containing protein</fullName>
    </submittedName>
</protein>
<dbReference type="InterPro" id="IPR011335">
    <property type="entry name" value="Restrct_endonuc-II-like"/>
</dbReference>
<dbReference type="Gene3D" id="3.40.960.10">
    <property type="entry name" value="VSR Endonuclease"/>
    <property type="match status" value="1"/>
</dbReference>
<dbReference type="CDD" id="cd01038">
    <property type="entry name" value="Endonuclease_DUF559"/>
    <property type="match status" value="1"/>
</dbReference>
<dbReference type="SUPFAM" id="SSF52980">
    <property type="entry name" value="Restriction endonuclease-like"/>
    <property type="match status" value="1"/>
</dbReference>
<dbReference type="PANTHER" id="PTHR38590">
    <property type="entry name" value="BLL0828 PROTEIN"/>
    <property type="match status" value="1"/>
</dbReference>
<gene>
    <name evidence="2" type="ORF">NF348_04150</name>
</gene>
<reference evidence="2" key="1">
    <citation type="submission" date="2022-06" db="EMBL/GenBank/DDBJ databases">
        <title>Devosia sp. XJ19-45 genome assembly.</title>
        <authorList>
            <person name="Li B."/>
            <person name="Cai M."/>
            <person name="Nie G."/>
            <person name="Li W."/>
        </authorList>
    </citation>
    <scope>NUCLEOTIDE SEQUENCE</scope>
    <source>
        <strain evidence="2">XJ19-45</strain>
    </source>
</reference>
<comment type="caution">
    <text evidence="2">The sequence shown here is derived from an EMBL/GenBank/DDBJ whole genome shotgun (WGS) entry which is preliminary data.</text>
</comment>
<feature type="domain" description="DUF559" evidence="1">
    <location>
        <begin position="6"/>
        <end position="108"/>
    </location>
</feature>
<dbReference type="RefSeq" id="WP_254674015.1">
    <property type="nucleotide sequence ID" value="NZ_JAMWDU010000002.1"/>
</dbReference>
<name>A0A9Q4FRW9_9HYPH</name>
<dbReference type="AlphaFoldDB" id="A0A9Q4FRW9"/>
<keyword evidence="3" id="KW-1185">Reference proteome</keyword>
<keyword evidence="2" id="KW-0378">Hydrolase</keyword>
<proteinExistence type="predicted"/>